<protein>
    <submittedName>
        <fullName evidence="1">Uncharacterized protein</fullName>
    </submittedName>
</protein>
<organism evidence="1 2">
    <name type="scientific">Anisodus tanguticus</name>
    <dbReference type="NCBI Taxonomy" id="243964"/>
    <lineage>
        <taxon>Eukaryota</taxon>
        <taxon>Viridiplantae</taxon>
        <taxon>Streptophyta</taxon>
        <taxon>Embryophyta</taxon>
        <taxon>Tracheophyta</taxon>
        <taxon>Spermatophyta</taxon>
        <taxon>Magnoliopsida</taxon>
        <taxon>eudicotyledons</taxon>
        <taxon>Gunneridae</taxon>
        <taxon>Pentapetalae</taxon>
        <taxon>asterids</taxon>
        <taxon>lamiids</taxon>
        <taxon>Solanales</taxon>
        <taxon>Solanaceae</taxon>
        <taxon>Solanoideae</taxon>
        <taxon>Hyoscyameae</taxon>
        <taxon>Anisodus</taxon>
    </lineage>
</organism>
<gene>
    <name evidence="1" type="ORF">RND71_028718</name>
</gene>
<keyword evidence="2" id="KW-1185">Reference proteome</keyword>
<evidence type="ECO:0000313" key="2">
    <source>
        <dbReference type="Proteomes" id="UP001291623"/>
    </source>
</evidence>
<dbReference type="AlphaFoldDB" id="A0AAE1VAA7"/>
<comment type="caution">
    <text evidence="1">The sequence shown here is derived from an EMBL/GenBank/DDBJ whole genome shotgun (WGS) entry which is preliminary data.</text>
</comment>
<reference evidence="1" key="1">
    <citation type="submission" date="2023-12" db="EMBL/GenBank/DDBJ databases">
        <title>Genome assembly of Anisodus tanguticus.</title>
        <authorList>
            <person name="Wang Y.-J."/>
        </authorList>
    </citation>
    <scope>NUCLEOTIDE SEQUENCE</scope>
    <source>
        <strain evidence="1">KB-2021</strain>
        <tissue evidence="1">Leaf</tissue>
    </source>
</reference>
<evidence type="ECO:0000313" key="1">
    <source>
        <dbReference type="EMBL" id="KAK4353200.1"/>
    </source>
</evidence>
<dbReference type="Proteomes" id="UP001291623">
    <property type="component" value="Unassembled WGS sequence"/>
</dbReference>
<name>A0AAE1VAA7_9SOLA</name>
<sequence>MRSKNDLQRFAHPLAQPSVCTINVLLLPRVSNLEDLILRYYITPRELHQKNNY</sequence>
<accession>A0AAE1VAA7</accession>
<proteinExistence type="predicted"/>
<dbReference type="EMBL" id="JAVYJV010000015">
    <property type="protein sequence ID" value="KAK4353200.1"/>
    <property type="molecule type" value="Genomic_DNA"/>
</dbReference>